<evidence type="ECO:0000256" key="3">
    <source>
        <dbReference type="ARBA" id="ARBA00023098"/>
    </source>
</evidence>
<evidence type="ECO:0000256" key="1">
    <source>
        <dbReference type="ARBA" id="ARBA00006432"/>
    </source>
</evidence>
<name>A0AAN7S5U6_MYCAM</name>
<feature type="compositionally biased region" description="Basic and acidic residues" evidence="7">
    <location>
        <begin position="48"/>
        <end position="106"/>
    </location>
</feature>
<dbReference type="GO" id="GO:0005789">
    <property type="term" value="C:endoplasmic reticulum membrane"/>
    <property type="evidence" value="ECO:0007669"/>
    <property type="project" value="TreeGrafter"/>
</dbReference>
<dbReference type="GO" id="GO:0005324">
    <property type="term" value="F:long-chain fatty acid transmembrane transporter activity"/>
    <property type="evidence" value="ECO:0007669"/>
    <property type="project" value="TreeGrafter"/>
</dbReference>
<feature type="transmembrane region" description="Helical" evidence="8">
    <location>
        <begin position="110"/>
        <end position="129"/>
    </location>
</feature>
<keyword evidence="8" id="KW-1133">Transmembrane helix</keyword>
<organism evidence="10 11">
    <name type="scientific">Mycteria americana</name>
    <name type="common">Wood stork</name>
    <dbReference type="NCBI Taxonomy" id="33587"/>
    <lineage>
        <taxon>Eukaryota</taxon>
        <taxon>Metazoa</taxon>
        <taxon>Chordata</taxon>
        <taxon>Craniata</taxon>
        <taxon>Vertebrata</taxon>
        <taxon>Euteleostomi</taxon>
        <taxon>Archelosauria</taxon>
        <taxon>Archosauria</taxon>
        <taxon>Dinosauria</taxon>
        <taxon>Saurischia</taxon>
        <taxon>Theropoda</taxon>
        <taxon>Coelurosauria</taxon>
        <taxon>Aves</taxon>
        <taxon>Neognathae</taxon>
        <taxon>Neoaves</taxon>
        <taxon>Aequornithes</taxon>
        <taxon>Ciconiiformes</taxon>
        <taxon>Ciconiidae</taxon>
        <taxon>Mycteria</taxon>
    </lineage>
</organism>
<dbReference type="AlphaFoldDB" id="A0AAN7S5U6"/>
<comment type="catalytic activity">
    <reaction evidence="6">
        <text>tetracosanoate + ATP + CoA = tetracosanoyl-CoA + AMP + diphosphate</text>
        <dbReference type="Rhea" id="RHEA:33639"/>
        <dbReference type="ChEBI" id="CHEBI:30616"/>
        <dbReference type="ChEBI" id="CHEBI:31014"/>
        <dbReference type="ChEBI" id="CHEBI:33019"/>
        <dbReference type="ChEBI" id="CHEBI:57287"/>
        <dbReference type="ChEBI" id="CHEBI:65052"/>
        <dbReference type="ChEBI" id="CHEBI:456215"/>
    </reaction>
    <physiologicalReaction direction="left-to-right" evidence="6">
        <dbReference type="Rhea" id="RHEA:33640"/>
    </physiologicalReaction>
</comment>
<feature type="domain" description="AMP-dependent synthetase/ligase" evidence="9">
    <location>
        <begin position="169"/>
        <end position="418"/>
    </location>
</feature>
<evidence type="ECO:0000256" key="4">
    <source>
        <dbReference type="ARBA" id="ARBA00036527"/>
    </source>
</evidence>
<gene>
    <name evidence="10" type="ORF">QYF61_001912</name>
</gene>
<dbReference type="SUPFAM" id="SSF56801">
    <property type="entry name" value="Acetyl-CoA synthetase-like"/>
    <property type="match status" value="1"/>
</dbReference>
<evidence type="ECO:0000256" key="6">
    <source>
        <dbReference type="ARBA" id="ARBA00048666"/>
    </source>
</evidence>
<evidence type="ECO:0000313" key="11">
    <source>
        <dbReference type="Proteomes" id="UP001333110"/>
    </source>
</evidence>
<evidence type="ECO:0000256" key="5">
    <source>
        <dbReference type="ARBA" id="ARBA00041297"/>
    </source>
</evidence>
<dbReference type="GO" id="GO:0008206">
    <property type="term" value="P:bile acid metabolic process"/>
    <property type="evidence" value="ECO:0007669"/>
    <property type="project" value="TreeGrafter"/>
</dbReference>
<protein>
    <recommendedName>
        <fullName evidence="5">Long-chain-fatty-acid--CoA ligase</fullName>
    </recommendedName>
</protein>
<dbReference type="PANTHER" id="PTHR43107">
    <property type="entry name" value="LONG-CHAIN FATTY ACID TRANSPORT PROTEIN"/>
    <property type="match status" value="1"/>
</dbReference>
<dbReference type="PANTHER" id="PTHR43107:SF4">
    <property type="entry name" value="LONG-CHAIN FATTY ACID TRANSPORT PROTEIN 2"/>
    <property type="match status" value="1"/>
</dbReference>
<dbReference type="Gene3D" id="3.40.50.12780">
    <property type="entry name" value="N-terminal domain of ligase-like"/>
    <property type="match status" value="2"/>
</dbReference>
<evidence type="ECO:0000256" key="8">
    <source>
        <dbReference type="SAM" id="Phobius"/>
    </source>
</evidence>
<keyword evidence="8" id="KW-0472">Membrane</keyword>
<keyword evidence="11" id="KW-1185">Reference proteome</keyword>
<feature type="region of interest" description="Disordered" evidence="7">
    <location>
        <begin position="1"/>
        <end position="109"/>
    </location>
</feature>
<comment type="similarity">
    <text evidence="1">Belongs to the ATP-dependent AMP-binding enzyme family.</text>
</comment>
<dbReference type="GO" id="GO:0005886">
    <property type="term" value="C:plasma membrane"/>
    <property type="evidence" value="ECO:0007669"/>
    <property type="project" value="TreeGrafter"/>
</dbReference>
<dbReference type="GO" id="GO:0004467">
    <property type="term" value="F:long-chain fatty acid-CoA ligase activity"/>
    <property type="evidence" value="ECO:0007669"/>
    <property type="project" value="TreeGrafter"/>
</dbReference>
<dbReference type="InterPro" id="IPR042099">
    <property type="entry name" value="ANL_N_sf"/>
</dbReference>
<keyword evidence="2" id="KW-0436">Ligase</keyword>
<dbReference type="Pfam" id="PF00501">
    <property type="entry name" value="AMP-binding"/>
    <property type="match status" value="1"/>
</dbReference>
<evidence type="ECO:0000256" key="2">
    <source>
        <dbReference type="ARBA" id="ARBA00022598"/>
    </source>
</evidence>
<keyword evidence="8" id="KW-0812">Transmembrane</keyword>
<evidence type="ECO:0000313" key="10">
    <source>
        <dbReference type="EMBL" id="KAK4820606.1"/>
    </source>
</evidence>
<dbReference type="InterPro" id="IPR000873">
    <property type="entry name" value="AMP-dep_synth/lig_dom"/>
</dbReference>
<sequence length="690" mass="76908">MSGARRPGAVRRRARPLALPVPPRARGEARPSVVPPPARGAAVVPERAAWREGKKGREGKGKEGKGREGKGREGKGREGKGREGKGREGKGRERKGREGKGREGKGRGGMLPALGTALAGLLLLLPLLLRCAWPYFFQDLRFALTMARVARRARRAGARRPASTLLDVFARRARRTPQKPLLLFGDEVCTYEQVERRSSQAARALRDAAGLRAGGCLALFMGNRPAYVWVWLGCAKLGCAVACLNSSIRAASLLRCFQSSAATVLLAAPELKESVEEILPFLKKENVKVYYLSKTSATEGVESFLDKVDAASDEPTPLSWRSDITFKTPAMYIYTSGTTGLPKAAVINHERIMLACGLFDAGNVTSEDIVYTALPLYHSSALLVGVHGCIMKGTMHLTSKNERVTVQNSCADMITDTKILRYELIKYDVEKDEPVRDENGYCVRVPKGKPGLLICKITQYAPFSGYAGAKQQTEKKKLRDVFQKGDLYFNSGDLLVIDNDNFIYFHDRTGDTFRWKGENVSTTEVADVLGLIDCVQEVIVYGVSVPGMSEILEFWAPHYLRDIEVLERVQRRATKLVKGLEHKSDEERLRELGLFSLEKRRLRGDLIALYNYLKGGCREVGVGLFSQVTSDRTRGNGLKLRQGRFRLDIRKYFFTERVIKHWNRLPREVVESPSLEVFKGHSDKVLRDMV</sequence>
<evidence type="ECO:0000259" key="9">
    <source>
        <dbReference type="Pfam" id="PF00501"/>
    </source>
</evidence>
<proteinExistence type="inferred from homology"/>
<dbReference type="EMBL" id="JAUNZN010000005">
    <property type="protein sequence ID" value="KAK4820606.1"/>
    <property type="molecule type" value="Genomic_DNA"/>
</dbReference>
<dbReference type="GO" id="GO:0044539">
    <property type="term" value="P:long-chain fatty acid import into cell"/>
    <property type="evidence" value="ECO:0007669"/>
    <property type="project" value="TreeGrafter"/>
</dbReference>
<reference evidence="10 11" key="1">
    <citation type="journal article" date="2023" name="J. Hered.">
        <title>Chromosome-level genome of the wood stork (Mycteria americana) provides insight into avian chromosome evolution.</title>
        <authorList>
            <person name="Flamio R. Jr."/>
            <person name="Ramstad K.M."/>
        </authorList>
    </citation>
    <scope>NUCLEOTIDE SEQUENCE [LARGE SCALE GENOMIC DNA]</scope>
    <source>
        <strain evidence="10">JAX WOST 10</strain>
    </source>
</reference>
<keyword evidence="3" id="KW-0443">Lipid metabolism</keyword>
<dbReference type="PROSITE" id="PS00455">
    <property type="entry name" value="AMP_BINDING"/>
    <property type="match status" value="1"/>
</dbReference>
<accession>A0AAN7S5U6</accession>
<dbReference type="Proteomes" id="UP001333110">
    <property type="component" value="Unassembled WGS sequence"/>
</dbReference>
<dbReference type="InterPro" id="IPR020845">
    <property type="entry name" value="AMP-binding_CS"/>
</dbReference>
<comment type="catalytic activity">
    <reaction evidence="4">
        <text>a very long-chain fatty acid + ATP + CoA = a very long-chain fatty acyl-CoA + AMP + diphosphate</text>
        <dbReference type="Rhea" id="RHEA:54536"/>
        <dbReference type="ChEBI" id="CHEBI:30616"/>
        <dbReference type="ChEBI" id="CHEBI:33019"/>
        <dbReference type="ChEBI" id="CHEBI:57287"/>
        <dbReference type="ChEBI" id="CHEBI:58950"/>
        <dbReference type="ChEBI" id="CHEBI:138261"/>
        <dbReference type="ChEBI" id="CHEBI:456215"/>
    </reaction>
    <physiologicalReaction direction="left-to-right" evidence="4">
        <dbReference type="Rhea" id="RHEA:54537"/>
    </physiologicalReaction>
</comment>
<evidence type="ECO:0000256" key="7">
    <source>
        <dbReference type="SAM" id="MobiDB-lite"/>
    </source>
</evidence>
<comment type="caution">
    <text evidence="10">The sequence shown here is derived from an EMBL/GenBank/DDBJ whole genome shotgun (WGS) entry which is preliminary data.</text>
</comment>
<dbReference type="GO" id="GO:0005778">
    <property type="term" value="C:peroxisomal membrane"/>
    <property type="evidence" value="ECO:0007669"/>
    <property type="project" value="TreeGrafter"/>
</dbReference>